<evidence type="ECO:0000313" key="3">
    <source>
        <dbReference type="EMBL" id="TWT87093.1"/>
    </source>
</evidence>
<sequence length="346" mass="40017">MHIAFLAYRVARDRLTSTEFYRQDIEILKSLGHRVTVATSLRELPRDADIVFLWWWNWLWLVGPVIKMRGTPICVTGSLEPDIYEQRSWVYRFLVRNGMRFADRSVFVSRYMIERLSELMPLKDPLLCPHIVMDEYRLATPQNTRTEQSVIFNVAWKKLRNTHRKMLPELIEAFAIVQQTRPDSRLVLAGEPMDGEGPLRRRAEELGIANQVEFLGKISKEEKISWMQRCGAYYQCSRHEGFGLAIAEAMACGAPVVVNRKTAIPEVVGPHGYYVQNESPESIALSLLEALDNAEDSRELGLLASRRIDSEFRFERRQKFLGELLDNMLSTLPKRNTRREWSADAA</sequence>
<dbReference type="AlphaFoldDB" id="A0A5C5ZKY5"/>
<dbReference type="GO" id="GO:0009103">
    <property type="term" value="P:lipopolysaccharide biosynthetic process"/>
    <property type="evidence" value="ECO:0007669"/>
    <property type="project" value="TreeGrafter"/>
</dbReference>
<protein>
    <submittedName>
        <fullName evidence="3">GDP-mannose-dependent alpha-(1-6)-phosphatidylinositol monomannoside mannosyltransferase</fullName>
        <ecNumber evidence="3">2.4.1.345</ecNumber>
    </submittedName>
</protein>
<dbReference type="Proteomes" id="UP000315440">
    <property type="component" value="Unassembled WGS sequence"/>
</dbReference>
<proteinExistence type="predicted"/>
<dbReference type="SUPFAM" id="SSF53756">
    <property type="entry name" value="UDP-Glycosyltransferase/glycogen phosphorylase"/>
    <property type="match status" value="1"/>
</dbReference>
<dbReference type="CDD" id="cd03801">
    <property type="entry name" value="GT4_PimA-like"/>
    <property type="match status" value="1"/>
</dbReference>
<keyword evidence="4" id="KW-1185">Reference proteome</keyword>
<dbReference type="Gene3D" id="3.40.50.2000">
    <property type="entry name" value="Glycogen Phosphorylase B"/>
    <property type="match status" value="2"/>
</dbReference>
<accession>A0A5C5ZKY5</accession>
<dbReference type="Pfam" id="PF00534">
    <property type="entry name" value="Glycos_transf_1"/>
    <property type="match status" value="1"/>
</dbReference>
<feature type="domain" description="Glycosyl transferase family 1" evidence="2">
    <location>
        <begin position="160"/>
        <end position="300"/>
    </location>
</feature>
<dbReference type="GO" id="GO:0043750">
    <property type="term" value="F:phosphatidylinositol alpha-mannosyltransferase activity"/>
    <property type="evidence" value="ECO:0007669"/>
    <property type="project" value="UniProtKB-EC"/>
</dbReference>
<name>A0A5C5ZKY5_9BACT</name>
<dbReference type="EMBL" id="SJPQ01000003">
    <property type="protein sequence ID" value="TWT87093.1"/>
    <property type="molecule type" value="Genomic_DNA"/>
</dbReference>
<keyword evidence="1 3" id="KW-0808">Transferase</keyword>
<comment type="caution">
    <text evidence="3">The sequence shown here is derived from an EMBL/GenBank/DDBJ whole genome shotgun (WGS) entry which is preliminary data.</text>
</comment>
<evidence type="ECO:0000259" key="2">
    <source>
        <dbReference type="Pfam" id="PF00534"/>
    </source>
</evidence>
<evidence type="ECO:0000256" key="1">
    <source>
        <dbReference type="ARBA" id="ARBA00022679"/>
    </source>
</evidence>
<dbReference type="InterPro" id="IPR001296">
    <property type="entry name" value="Glyco_trans_1"/>
</dbReference>
<dbReference type="EC" id="2.4.1.345" evidence="3"/>
<reference evidence="3 4" key="1">
    <citation type="submission" date="2019-02" db="EMBL/GenBank/DDBJ databases">
        <title>Deep-cultivation of Planctomycetes and their phenomic and genomic characterization uncovers novel biology.</title>
        <authorList>
            <person name="Wiegand S."/>
            <person name="Jogler M."/>
            <person name="Boedeker C."/>
            <person name="Pinto D."/>
            <person name="Vollmers J."/>
            <person name="Rivas-Marin E."/>
            <person name="Kohn T."/>
            <person name="Peeters S.H."/>
            <person name="Heuer A."/>
            <person name="Rast P."/>
            <person name="Oberbeckmann S."/>
            <person name="Bunk B."/>
            <person name="Jeske O."/>
            <person name="Meyerdierks A."/>
            <person name="Storesund J.E."/>
            <person name="Kallscheuer N."/>
            <person name="Luecker S."/>
            <person name="Lage O.M."/>
            <person name="Pohl T."/>
            <person name="Merkel B.J."/>
            <person name="Hornburger P."/>
            <person name="Mueller R.-W."/>
            <person name="Bruemmer F."/>
            <person name="Labrenz M."/>
            <person name="Spormann A.M."/>
            <person name="Op Den Camp H."/>
            <person name="Overmann J."/>
            <person name="Amann R."/>
            <person name="Jetten M.S.M."/>
            <person name="Mascher T."/>
            <person name="Medema M.H."/>
            <person name="Devos D.P."/>
            <person name="Kaster A.-K."/>
            <person name="Ovreas L."/>
            <person name="Rohde M."/>
            <person name="Galperin M.Y."/>
            <person name="Jogler C."/>
        </authorList>
    </citation>
    <scope>NUCLEOTIDE SEQUENCE [LARGE SCALE GENOMIC DNA]</scope>
    <source>
        <strain evidence="3 4">Mal64</strain>
    </source>
</reference>
<keyword evidence="3" id="KW-0328">Glycosyltransferase</keyword>
<organism evidence="3 4">
    <name type="scientific">Pseudobythopirellula maris</name>
    <dbReference type="NCBI Taxonomy" id="2527991"/>
    <lineage>
        <taxon>Bacteria</taxon>
        <taxon>Pseudomonadati</taxon>
        <taxon>Planctomycetota</taxon>
        <taxon>Planctomycetia</taxon>
        <taxon>Pirellulales</taxon>
        <taxon>Lacipirellulaceae</taxon>
        <taxon>Pseudobythopirellula</taxon>
    </lineage>
</organism>
<dbReference type="RefSeq" id="WP_146400912.1">
    <property type="nucleotide sequence ID" value="NZ_SJPQ01000003.1"/>
</dbReference>
<dbReference type="OrthoDB" id="283384at2"/>
<gene>
    <name evidence="3" type="primary">pimB_3</name>
    <name evidence="3" type="ORF">Mal64_26270</name>
</gene>
<dbReference type="PANTHER" id="PTHR46401">
    <property type="entry name" value="GLYCOSYLTRANSFERASE WBBK-RELATED"/>
    <property type="match status" value="1"/>
</dbReference>
<evidence type="ECO:0000313" key="4">
    <source>
        <dbReference type="Proteomes" id="UP000315440"/>
    </source>
</evidence>
<dbReference type="PANTHER" id="PTHR46401:SF2">
    <property type="entry name" value="GLYCOSYLTRANSFERASE WBBK-RELATED"/>
    <property type="match status" value="1"/>
</dbReference>